<dbReference type="Proteomes" id="UP001066276">
    <property type="component" value="Chromosome 3_1"/>
</dbReference>
<gene>
    <name evidence="2" type="ORF">NDU88_003728</name>
</gene>
<protein>
    <submittedName>
        <fullName evidence="2">Uncharacterized protein</fullName>
    </submittedName>
</protein>
<reference evidence="2" key="1">
    <citation type="journal article" date="2022" name="bioRxiv">
        <title>Sequencing and chromosome-scale assembly of the giantPleurodeles waltlgenome.</title>
        <authorList>
            <person name="Brown T."/>
            <person name="Elewa A."/>
            <person name="Iarovenko S."/>
            <person name="Subramanian E."/>
            <person name="Araus A.J."/>
            <person name="Petzold A."/>
            <person name="Susuki M."/>
            <person name="Suzuki K.-i.T."/>
            <person name="Hayashi T."/>
            <person name="Toyoda A."/>
            <person name="Oliveira C."/>
            <person name="Osipova E."/>
            <person name="Leigh N.D."/>
            <person name="Simon A."/>
            <person name="Yun M.H."/>
        </authorList>
    </citation>
    <scope>NUCLEOTIDE SEQUENCE</scope>
    <source>
        <strain evidence="2">20211129_DDA</strain>
        <tissue evidence="2">Liver</tissue>
    </source>
</reference>
<organism evidence="2 3">
    <name type="scientific">Pleurodeles waltl</name>
    <name type="common">Iberian ribbed newt</name>
    <dbReference type="NCBI Taxonomy" id="8319"/>
    <lineage>
        <taxon>Eukaryota</taxon>
        <taxon>Metazoa</taxon>
        <taxon>Chordata</taxon>
        <taxon>Craniata</taxon>
        <taxon>Vertebrata</taxon>
        <taxon>Euteleostomi</taxon>
        <taxon>Amphibia</taxon>
        <taxon>Batrachia</taxon>
        <taxon>Caudata</taxon>
        <taxon>Salamandroidea</taxon>
        <taxon>Salamandridae</taxon>
        <taxon>Pleurodelinae</taxon>
        <taxon>Pleurodeles</taxon>
    </lineage>
</organism>
<accession>A0AAV7UCW6</accession>
<evidence type="ECO:0000256" key="1">
    <source>
        <dbReference type="SAM" id="MobiDB-lite"/>
    </source>
</evidence>
<sequence>MRRTRVQLPVQNKATRRKEIRQAYANPCLIIGRSWNPGVEPCAEAAERSTKEGDINGGDVRTRRRVPG</sequence>
<feature type="region of interest" description="Disordered" evidence="1">
    <location>
        <begin position="46"/>
        <end position="68"/>
    </location>
</feature>
<proteinExistence type="predicted"/>
<dbReference type="AlphaFoldDB" id="A0AAV7UCW6"/>
<evidence type="ECO:0000313" key="2">
    <source>
        <dbReference type="EMBL" id="KAJ1186949.1"/>
    </source>
</evidence>
<evidence type="ECO:0000313" key="3">
    <source>
        <dbReference type="Proteomes" id="UP001066276"/>
    </source>
</evidence>
<dbReference type="EMBL" id="JANPWB010000005">
    <property type="protein sequence ID" value="KAJ1186949.1"/>
    <property type="molecule type" value="Genomic_DNA"/>
</dbReference>
<name>A0AAV7UCW6_PLEWA</name>
<keyword evidence="3" id="KW-1185">Reference proteome</keyword>
<comment type="caution">
    <text evidence="2">The sequence shown here is derived from an EMBL/GenBank/DDBJ whole genome shotgun (WGS) entry which is preliminary data.</text>
</comment>